<reference evidence="2 4" key="2">
    <citation type="submission" date="2019-03" db="EMBL/GenBank/DDBJ databases">
        <title>Freshwater and sediment microbial communities from various areas in North America, analyzing microbe dynamics in response to fracking.</title>
        <authorList>
            <person name="Lamendella R."/>
        </authorList>
    </citation>
    <scope>NUCLEOTIDE SEQUENCE [LARGE SCALE GENOMIC DNA]</scope>
    <source>
        <strain evidence="2 4">6_TX</strain>
    </source>
</reference>
<evidence type="ECO:0000313" key="3">
    <source>
        <dbReference type="Proteomes" id="UP000199040"/>
    </source>
</evidence>
<accession>A0A1I2YS53</accession>
<dbReference type="STRING" id="442341.SAMN04487959_10288"/>
<organism evidence="1 3">
    <name type="scientific">Modicisalibacter xianhensis</name>
    <dbReference type="NCBI Taxonomy" id="442341"/>
    <lineage>
        <taxon>Bacteria</taxon>
        <taxon>Pseudomonadati</taxon>
        <taxon>Pseudomonadota</taxon>
        <taxon>Gammaproteobacteria</taxon>
        <taxon>Oceanospirillales</taxon>
        <taxon>Halomonadaceae</taxon>
        <taxon>Modicisalibacter</taxon>
    </lineage>
</organism>
<name>A0A1I2YS53_9GAMM</name>
<dbReference type="RefSeq" id="WP_092843222.1">
    <property type="nucleotide sequence ID" value="NZ_FOPY01000002.1"/>
</dbReference>
<dbReference type="Proteomes" id="UP000294489">
    <property type="component" value="Unassembled WGS sequence"/>
</dbReference>
<gene>
    <name evidence="2" type="ORF">DFO67_103218</name>
    <name evidence="1" type="ORF">SAMN04487959_10288</name>
</gene>
<keyword evidence="3" id="KW-1185">Reference proteome</keyword>
<evidence type="ECO:0000313" key="4">
    <source>
        <dbReference type="Proteomes" id="UP000294489"/>
    </source>
</evidence>
<evidence type="ECO:0000313" key="1">
    <source>
        <dbReference type="EMBL" id="SFH27926.1"/>
    </source>
</evidence>
<dbReference type="AlphaFoldDB" id="A0A1I2YS53"/>
<evidence type="ECO:0000313" key="2">
    <source>
        <dbReference type="EMBL" id="TDX31620.1"/>
    </source>
</evidence>
<sequence length="236" mass="26231">MFLDDFYALAGGRLCIAAEQASQFAKRMAGDYNPIHDPDARRFCVPGDLLFALVLAQHGLSQRMTFHFRGMVGADVPLTIRECEGNLLSVVDDAGKEYLCVERSGETTRDPDVIEAFTRRYIAFSGRNFPHYLQPLMKTHGVMFNPQRPLVIYDSMGFVLDNLDVSALDVEFAGSSFEINGKRGEAHLEFRMLAGGESVGSGSKKLVVSGLQPYDADVMDAFVEDFNRRKRDSVSV</sequence>
<protein>
    <submittedName>
        <fullName evidence="2">Uncharacterized protein DUF3581</fullName>
    </submittedName>
</protein>
<dbReference type="EMBL" id="SOEC01000003">
    <property type="protein sequence ID" value="TDX31620.1"/>
    <property type="molecule type" value="Genomic_DNA"/>
</dbReference>
<dbReference type="OrthoDB" id="5892138at2"/>
<proteinExistence type="predicted"/>
<reference evidence="1 3" key="1">
    <citation type="submission" date="2016-10" db="EMBL/GenBank/DDBJ databases">
        <authorList>
            <person name="de Groot N.N."/>
        </authorList>
    </citation>
    <scope>NUCLEOTIDE SEQUENCE [LARGE SCALE GENOMIC DNA]</scope>
    <source>
        <strain evidence="1 3">CGMCC 1.6848</strain>
    </source>
</reference>
<dbReference type="EMBL" id="FOPY01000002">
    <property type="protein sequence ID" value="SFH27926.1"/>
    <property type="molecule type" value="Genomic_DNA"/>
</dbReference>
<dbReference type="InterPro" id="IPR021974">
    <property type="entry name" value="DUF3581"/>
</dbReference>
<dbReference type="Proteomes" id="UP000199040">
    <property type="component" value="Unassembled WGS sequence"/>
</dbReference>
<dbReference type="Pfam" id="PF12119">
    <property type="entry name" value="DUF3581"/>
    <property type="match status" value="1"/>
</dbReference>